<proteinExistence type="predicted"/>
<organism evidence="1 2">
    <name type="scientific">Pluteus cervinus</name>
    <dbReference type="NCBI Taxonomy" id="181527"/>
    <lineage>
        <taxon>Eukaryota</taxon>
        <taxon>Fungi</taxon>
        <taxon>Dikarya</taxon>
        <taxon>Basidiomycota</taxon>
        <taxon>Agaricomycotina</taxon>
        <taxon>Agaricomycetes</taxon>
        <taxon>Agaricomycetidae</taxon>
        <taxon>Agaricales</taxon>
        <taxon>Pluteineae</taxon>
        <taxon>Pluteaceae</taxon>
        <taxon>Pluteus</taxon>
    </lineage>
</organism>
<evidence type="ECO:0000313" key="1">
    <source>
        <dbReference type="EMBL" id="TFK62482.1"/>
    </source>
</evidence>
<accession>A0ACD3ACA1</accession>
<evidence type="ECO:0000313" key="2">
    <source>
        <dbReference type="Proteomes" id="UP000308600"/>
    </source>
</evidence>
<keyword evidence="2" id="KW-1185">Reference proteome</keyword>
<dbReference type="Proteomes" id="UP000308600">
    <property type="component" value="Unassembled WGS sequence"/>
</dbReference>
<protein>
    <submittedName>
        <fullName evidence="1">Uncharacterized protein</fullName>
    </submittedName>
</protein>
<sequence>MVDTIGFGHTVVNSPVQGRPKNDFAAIIELVAALENRSKKGLKVSGIIYIHNITDQRVNSVGVEGLNILDTVFGDSTMRNVCFLTTQWGGRESQEFVDRETTLKQEFVEKVVRGSANATFKRLDDGTGDPLTQALEVIEPMIGNPLEEDGQTIAALVEGTPLVDTPWGKAQVDKMEERIMQYKALGDHGRAQEWQQDLEGFKQMSFYKQCRNLGGALLAPVGLASVGKFLGSMAGIPLEAVGRTTTAIGGLGGRSRDQGGQGQDSRVALPARAGQVHEIPVEVGGRTTIR</sequence>
<dbReference type="EMBL" id="ML208578">
    <property type="protein sequence ID" value="TFK62482.1"/>
    <property type="molecule type" value="Genomic_DNA"/>
</dbReference>
<name>A0ACD3ACA1_9AGAR</name>
<gene>
    <name evidence="1" type="ORF">BDN72DRAFT_903187</name>
</gene>
<reference evidence="1 2" key="1">
    <citation type="journal article" date="2019" name="Nat. Ecol. Evol.">
        <title>Megaphylogeny resolves global patterns of mushroom evolution.</title>
        <authorList>
            <person name="Varga T."/>
            <person name="Krizsan K."/>
            <person name="Foldi C."/>
            <person name="Dima B."/>
            <person name="Sanchez-Garcia M."/>
            <person name="Sanchez-Ramirez S."/>
            <person name="Szollosi G.J."/>
            <person name="Szarkandi J.G."/>
            <person name="Papp V."/>
            <person name="Albert L."/>
            <person name="Andreopoulos W."/>
            <person name="Angelini C."/>
            <person name="Antonin V."/>
            <person name="Barry K.W."/>
            <person name="Bougher N.L."/>
            <person name="Buchanan P."/>
            <person name="Buyck B."/>
            <person name="Bense V."/>
            <person name="Catcheside P."/>
            <person name="Chovatia M."/>
            <person name="Cooper J."/>
            <person name="Damon W."/>
            <person name="Desjardin D."/>
            <person name="Finy P."/>
            <person name="Geml J."/>
            <person name="Haridas S."/>
            <person name="Hughes K."/>
            <person name="Justo A."/>
            <person name="Karasinski D."/>
            <person name="Kautmanova I."/>
            <person name="Kiss B."/>
            <person name="Kocsube S."/>
            <person name="Kotiranta H."/>
            <person name="LaButti K.M."/>
            <person name="Lechner B.E."/>
            <person name="Liimatainen K."/>
            <person name="Lipzen A."/>
            <person name="Lukacs Z."/>
            <person name="Mihaltcheva S."/>
            <person name="Morgado L.N."/>
            <person name="Niskanen T."/>
            <person name="Noordeloos M.E."/>
            <person name="Ohm R.A."/>
            <person name="Ortiz-Santana B."/>
            <person name="Ovrebo C."/>
            <person name="Racz N."/>
            <person name="Riley R."/>
            <person name="Savchenko A."/>
            <person name="Shiryaev A."/>
            <person name="Soop K."/>
            <person name="Spirin V."/>
            <person name="Szebenyi C."/>
            <person name="Tomsovsky M."/>
            <person name="Tulloss R.E."/>
            <person name="Uehling J."/>
            <person name="Grigoriev I.V."/>
            <person name="Vagvolgyi C."/>
            <person name="Papp T."/>
            <person name="Martin F.M."/>
            <person name="Miettinen O."/>
            <person name="Hibbett D.S."/>
            <person name="Nagy L.G."/>
        </authorList>
    </citation>
    <scope>NUCLEOTIDE SEQUENCE [LARGE SCALE GENOMIC DNA]</scope>
    <source>
        <strain evidence="1 2">NL-1719</strain>
    </source>
</reference>